<dbReference type="Pfam" id="PF13458">
    <property type="entry name" value="Peripla_BP_6"/>
    <property type="match status" value="1"/>
</dbReference>
<dbReference type="InterPro" id="IPR028082">
    <property type="entry name" value="Peripla_BP_I"/>
</dbReference>
<name>A0A6J6GZM8_9ZZZZ</name>
<reference evidence="3" key="1">
    <citation type="submission" date="2020-05" db="EMBL/GenBank/DDBJ databases">
        <authorList>
            <person name="Chiriac C."/>
            <person name="Salcher M."/>
            <person name="Ghai R."/>
            <person name="Kavagutti S V."/>
        </authorList>
    </citation>
    <scope>NUCLEOTIDE SEQUENCE</scope>
</reference>
<dbReference type="InterPro" id="IPR028081">
    <property type="entry name" value="Leu-bd"/>
</dbReference>
<dbReference type="PANTHER" id="PTHR47235:SF1">
    <property type="entry name" value="BLR6548 PROTEIN"/>
    <property type="match status" value="1"/>
</dbReference>
<evidence type="ECO:0000259" key="2">
    <source>
        <dbReference type="Pfam" id="PF13458"/>
    </source>
</evidence>
<evidence type="ECO:0000313" key="3">
    <source>
        <dbReference type="EMBL" id="CAB4604445.1"/>
    </source>
</evidence>
<gene>
    <name evidence="3" type="ORF">UFOPK1852_00308</name>
</gene>
<organism evidence="3">
    <name type="scientific">freshwater metagenome</name>
    <dbReference type="NCBI Taxonomy" id="449393"/>
    <lineage>
        <taxon>unclassified sequences</taxon>
        <taxon>metagenomes</taxon>
        <taxon>ecological metagenomes</taxon>
    </lineage>
</organism>
<dbReference type="Gene3D" id="3.40.50.2300">
    <property type="match status" value="2"/>
</dbReference>
<keyword evidence="1" id="KW-0732">Signal</keyword>
<dbReference type="AlphaFoldDB" id="A0A6J6GZM8"/>
<dbReference type="EMBL" id="CAEZUS010000031">
    <property type="protein sequence ID" value="CAB4604445.1"/>
    <property type="molecule type" value="Genomic_DNA"/>
</dbReference>
<dbReference type="CDD" id="cd06343">
    <property type="entry name" value="PBP1_ABC_ligand_binding-like"/>
    <property type="match status" value="1"/>
</dbReference>
<sequence length="465" mass="48831">MNIRASLSRKKLIGLTAVLIAGSMTLAEIPANAADPGVSATEIVLGMQLPETGPASPGYNKVDDAMRAYFDYVNSKGGIGGKKIRLEVKDDTYKAGLTVSTASSLINKEKVFAFVGSIGTQTHISVIKDINRRKIPDVFVNSGFADFYKPSVYPTTFAGLGTYVTEAKIMGKYLQEKYPDKKIGILYQSDDFGRNALEGFAKSGLTFVAKKTSASFIAGTQGSIGLASQLGQLKANGVDIVIIAAVSSATAVALLTAAAMKWAPEKWAVISVGADATTFQTIAGSKGIPASMSAAMLTGLISASHAPAPGDASDEYVAAFKEINSNFNKGADKRWDNNVMQGMNIGYMTTGALMGTLNPSSTFSAKNNKTCQANATKGTLTRVCFIDYLNTNGSDIKSAAFSALQYSTTTHEAFSGFWIGAYDSATVLQPVGGTRVVYTTDSGNGPVTVSSYKRPAIAADALPKN</sequence>
<feature type="domain" description="Leucine-binding protein" evidence="2">
    <location>
        <begin position="43"/>
        <end position="391"/>
    </location>
</feature>
<proteinExistence type="predicted"/>
<accession>A0A6J6GZM8</accession>
<protein>
    <submittedName>
        <fullName evidence="3">Unannotated protein</fullName>
    </submittedName>
</protein>
<dbReference type="SUPFAM" id="SSF53822">
    <property type="entry name" value="Periplasmic binding protein-like I"/>
    <property type="match status" value="1"/>
</dbReference>
<dbReference type="PANTHER" id="PTHR47235">
    <property type="entry name" value="BLR6548 PROTEIN"/>
    <property type="match status" value="1"/>
</dbReference>
<evidence type="ECO:0000256" key="1">
    <source>
        <dbReference type="ARBA" id="ARBA00022729"/>
    </source>
</evidence>